<dbReference type="InterPro" id="IPR004104">
    <property type="entry name" value="Gfo/Idh/MocA-like_OxRdtase_C"/>
</dbReference>
<dbReference type="Pfam" id="PF01408">
    <property type="entry name" value="GFO_IDH_MocA"/>
    <property type="match status" value="1"/>
</dbReference>
<dbReference type="SUPFAM" id="SSF55347">
    <property type="entry name" value="Glyceraldehyde-3-phosphate dehydrogenase-like, C-terminal domain"/>
    <property type="match status" value="1"/>
</dbReference>
<evidence type="ECO:0000313" key="4">
    <source>
        <dbReference type="EMBL" id="PWJ76580.1"/>
    </source>
</evidence>
<dbReference type="EMBL" id="QGGY01000004">
    <property type="protein sequence ID" value="PWJ76580.1"/>
    <property type="molecule type" value="Genomic_DNA"/>
</dbReference>
<evidence type="ECO:0000259" key="2">
    <source>
        <dbReference type="Pfam" id="PF01408"/>
    </source>
</evidence>
<comment type="caution">
    <text evidence="4">The sequence shown here is derived from an EMBL/GenBank/DDBJ whole genome shotgun (WGS) entry which is preliminary data.</text>
</comment>
<dbReference type="PANTHER" id="PTHR43377">
    <property type="entry name" value="BILIVERDIN REDUCTASE A"/>
    <property type="match status" value="1"/>
</dbReference>
<dbReference type="InterPro" id="IPR051450">
    <property type="entry name" value="Gfo/Idh/MocA_Oxidoreductases"/>
</dbReference>
<reference evidence="4 5" key="1">
    <citation type="submission" date="2018-05" db="EMBL/GenBank/DDBJ databases">
        <authorList>
            <person name="Goeker M."/>
            <person name="Huntemann M."/>
            <person name="Clum A."/>
            <person name="Pillay M."/>
            <person name="Palaniappan K."/>
            <person name="Varghese N."/>
            <person name="Mikhailova N."/>
            <person name="Stamatis D."/>
            <person name="Reddy T."/>
            <person name="Daum C."/>
            <person name="Shapiro N."/>
            <person name="Ivanova N."/>
            <person name="Kyrpides N."/>
            <person name="Woyke T."/>
        </authorList>
    </citation>
    <scope>NUCLEOTIDE SEQUENCE [LARGE SCALE GENOMIC DNA]</scope>
    <source>
        <strain evidence="4 5">DSM 26524</strain>
    </source>
</reference>
<dbReference type="AlphaFoldDB" id="A0AB73T5I9"/>
<feature type="domain" description="Gfo/Idh/MocA-like oxidoreductase N-terminal" evidence="2">
    <location>
        <begin position="6"/>
        <end position="127"/>
    </location>
</feature>
<dbReference type="Pfam" id="PF02894">
    <property type="entry name" value="GFO_IDH_MocA_C"/>
    <property type="match status" value="1"/>
</dbReference>
<dbReference type="SUPFAM" id="SSF51735">
    <property type="entry name" value="NAD(P)-binding Rossmann-fold domains"/>
    <property type="match status" value="1"/>
</dbReference>
<name>A0AB73T5I9_9FIRM</name>
<dbReference type="Gene3D" id="3.40.50.720">
    <property type="entry name" value="NAD(P)-binding Rossmann-like Domain"/>
    <property type="match status" value="1"/>
</dbReference>
<proteinExistence type="inferred from homology"/>
<protein>
    <submittedName>
        <fullName evidence="4">Oxidoreductase family protein</fullName>
    </submittedName>
</protein>
<accession>A0AB73T5I9</accession>
<evidence type="ECO:0000256" key="1">
    <source>
        <dbReference type="ARBA" id="ARBA00010928"/>
    </source>
</evidence>
<dbReference type="InterPro" id="IPR036291">
    <property type="entry name" value="NAD(P)-bd_dom_sf"/>
</dbReference>
<organism evidence="4 5">
    <name type="scientific">Murimonas intestini</name>
    <dbReference type="NCBI Taxonomy" id="1337051"/>
    <lineage>
        <taxon>Bacteria</taxon>
        <taxon>Bacillati</taxon>
        <taxon>Bacillota</taxon>
        <taxon>Clostridia</taxon>
        <taxon>Lachnospirales</taxon>
        <taxon>Lachnospiraceae</taxon>
        <taxon>Murimonas</taxon>
    </lineage>
</organism>
<dbReference type="Gene3D" id="3.30.360.10">
    <property type="entry name" value="Dihydrodipicolinate Reductase, domain 2"/>
    <property type="match status" value="1"/>
</dbReference>
<sequence length="411" mass="46183">MKQVTAVLIGAGLRGADAYASYALKYPNELKIVAVAEPNRERREMLAGLHGISTDYCYENYESLLAKEKMADCALICTQDRMHYEPVMTALEKGYHVLVEKPMSPEREEIMEMGRAAKKYDRILSVCHVLRYSPFFVKLKELLECGKIGELVSIQHIESVGYWHQAHSFVRGNWSDGRTASPMILQKCCHDMDILLWLSDSHCTRISSFGSLKYFKKENAPEDAPKYCLDGCRHRDACPYYAPRFYLEHPSRGDLYRAVSLDTGRESLHRALEKGPYGRCVFQCGNNVVDHQVVNIEFENQVTASFTMCAFTDKCERVINLMGTEGQIRGNMESGEIEIMDFASGDYEKIVLHKTEGGHSGSDEAMMKDFTALIAGLGNEESTSKASMAVESHLMALAAEESRITGKVVCL</sequence>
<evidence type="ECO:0000313" key="5">
    <source>
        <dbReference type="Proteomes" id="UP000245412"/>
    </source>
</evidence>
<feature type="domain" description="Gfo/Idh/MocA-like oxidoreductase C-terminal" evidence="3">
    <location>
        <begin position="140"/>
        <end position="409"/>
    </location>
</feature>
<dbReference type="PANTHER" id="PTHR43377:SF2">
    <property type="entry name" value="BINDING ROSSMANN FOLD OXIDOREDUCTASE, PUTATIVE (AFU_ORTHOLOGUE AFUA_4G00560)-RELATED"/>
    <property type="match status" value="1"/>
</dbReference>
<dbReference type="GO" id="GO:0000166">
    <property type="term" value="F:nucleotide binding"/>
    <property type="evidence" value="ECO:0007669"/>
    <property type="project" value="InterPro"/>
</dbReference>
<gene>
    <name evidence="4" type="ORF">C7383_10425</name>
</gene>
<dbReference type="Proteomes" id="UP000245412">
    <property type="component" value="Unassembled WGS sequence"/>
</dbReference>
<evidence type="ECO:0000259" key="3">
    <source>
        <dbReference type="Pfam" id="PF02894"/>
    </source>
</evidence>
<dbReference type="InterPro" id="IPR000683">
    <property type="entry name" value="Gfo/Idh/MocA-like_OxRdtase_N"/>
</dbReference>
<comment type="similarity">
    <text evidence="1">Belongs to the Gfo/Idh/MocA family.</text>
</comment>
<dbReference type="RefSeq" id="WP_109625731.1">
    <property type="nucleotide sequence ID" value="NZ_JANKBI010000008.1"/>
</dbReference>
<keyword evidence="5" id="KW-1185">Reference proteome</keyword>